<dbReference type="EMBL" id="GBXM01018701">
    <property type="protein sequence ID" value="JAH89876.1"/>
    <property type="molecule type" value="Transcribed_RNA"/>
</dbReference>
<evidence type="ECO:0000313" key="2">
    <source>
        <dbReference type="EMBL" id="JAH89876.1"/>
    </source>
</evidence>
<proteinExistence type="predicted"/>
<reference evidence="2" key="2">
    <citation type="journal article" date="2015" name="Fish Shellfish Immunol.">
        <title>Early steps in the European eel (Anguilla anguilla)-Vibrio vulnificus interaction in the gills: Role of the RtxA13 toxin.</title>
        <authorList>
            <person name="Callol A."/>
            <person name="Pajuelo D."/>
            <person name="Ebbesson L."/>
            <person name="Teles M."/>
            <person name="MacKenzie S."/>
            <person name="Amaro C."/>
        </authorList>
    </citation>
    <scope>NUCLEOTIDE SEQUENCE</scope>
</reference>
<accession>A0A0E9WHX8</accession>
<organism evidence="2">
    <name type="scientific">Anguilla anguilla</name>
    <name type="common">European freshwater eel</name>
    <name type="synonym">Muraena anguilla</name>
    <dbReference type="NCBI Taxonomy" id="7936"/>
    <lineage>
        <taxon>Eukaryota</taxon>
        <taxon>Metazoa</taxon>
        <taxon>Chordata</taxon>
        <taxon>Craniata</taxon>
        <taxon>Vertebrata</taxon>
        <taxon>Euteleostomi</taxon>
        <taxon>Actinopterygii</taxon>
        <taxon>Neopterygii</taxon>
        <taxon>Teleostei</taxon>
        <taxon>Anguilliformes</taxon>
        <taxon>Anguillidae</taxon>
        <taxon>Anguilla</taxon>
    </lineage>
</organism>
<reference evidence="2" key="1">
    <citation type="submission" date="2014-11" db="EMBL/GenBank/DDBJ databases">
        <authorList>
            <person name="Amaro Gonzalez C."/>
        </authorList>
    </citation>
    <scope>NUCLEOTIDE SEQUENCE</scope>
</reference>
<protein>
    <submittedName>
        <fullName evidence="2">Uncharacterized protein</fullName>
    </submittedName>
</protein>
<feature type="transmembrane region" description="Helical" evidence="1">
    <location>
        <begin position="21"/>
        <end position="44"/>
    </location>
</feature>
<name>A0A0E9WHX8_ANGAN</name>
<keyword evidence="1" id="KW-0812">Transmembrane</keyword>
<sequence>MMKLWLKIYPTFVFYKHWKNIFSNSMLCFNFLLGFWFIVLILSATLHFRAVFVKIVFKSVE</sequence>
<dbReference type="AlphaFoldDB" id="A0A0E9WHX8"/>
<evidence type="ECO:0000256" key="1">
    <source>
        <dbReference type="SAM" id="Phobius"/>
    </source>
</evidence>
<keyword evidence="1" id="KW-1133">Transmembrane helix</keyword>
<keyword evidence="1" id="KW-0472">Membrane</keyword>